<accession>A0ABQ1K8F2</accession>
<keyword evidence="1" id="KW-0812">Transmembrane</keyword>
<feature type="transmembrane region" description="Helical" evidence="1">
    <location>
        <begin position="43"/>
        <end position="62"/>
    </location>
</feature>
<organism evidence="2 3">
    <name type="scientific">Marivita lacus</name>
    <dbReference type="NCBI Taxonomy" id="1323742"/>
    <lineage>
        <taxon>Bacteria</taxon>
        <taxon>Pseudomonadati</taxon>
        <taxon>Pseudomonadota</taxon>
        <taxon>Alphaproteobacteria</taxon>
        <taxon>Rhodobacterales</taxon>
        <taxon>Roseobacteraceae</taxon>
        <taxon>Marivita</taxon>
    </lineage>
</organism>
<keyword evidence="1" id="KW-0472">Membrane</keyword>
<comment type="caution">
    <text evidence="2">The sequence shown here is derived from an EMBL/GenBank/DDBJ whole genome shotgun (WGS) entry which is preliminary data.</text>
</comment>
<dbReference type="EMBL" id="BMFC01000001">
    <property type="protein sequence ID" value="GGB91359.1"/>
    <property type="molecule type" value="Genomic_DNA"/>
</dbReference>
<keyword evidence="3" id="KW-1185">Reference proteome</keyword>
<gene>
    <name evidence="2" type="ORF">GCM10011363_04930</name>
</gene>
<keyword evidence="1" id="KW-1133">Transmembrane helix</keyword>
<proteinExistence type="predicted"/>
<dbReference type="Proteomes" id="UP000645462">
    <property type="component" value="Unassembled WGS sequence"/>
</dbReference>
<feature type="transmembrane region" description="Helical" evidence="1">
    <location>
        <begin position="6"/>
        <end position="31"/>
    </location>
</feature>
<sequence>MVGGEGVTLFSVFTFALILGLCFALPSALPVRRDATWKGLKRFALSAFGIGIILGLANWTYFRISGDPVLGRSFSSNMIFSWVGSAILWAPLLAIRVIQIAARERQSLEGNG</sequence>
<name>A0ABQ1K8F2_9RHOB</name>
<protein>
    <submittedName>
        <fullName evidence="2">Uncharacterized protein</fullName>
    </submittedName>
</protein>
<reference evidence="3" key="1">
    <citation type="journal article" date="2019" name="Int. J. Syst. Evol. Microbiol.">
        <title>The Global Catalogue of Microorganisms (GCM) 10K type strain sequencing project: providing services to taxonomists for standard genome sequencing and annotation.</title>
        <authorList>
            <consortium name="The Broad Institute Genomics Platform"/>
            <consortium name="The Broad Institute Genome Sequencing Center for Infectious Disease"/>
            <person name="Wu L."/>
            <person name="Ma J."/>
        </authorList>
    </citation>
    <scope>NUCLEOTIDE SEQUENCE [LARGE SCALE GENOMIC DNA]</scope>
    <source>
        <strain evidence="3">CGMCC 1.12478</strain>
    </source>
</reference>
<evidence type="ECO:0000256" key="1">
    <source>
        <dbReference type="SAM" id="Phobius"/>
    </source>
</evidence>
<feature type="transmembrane region" description="Helical" evidence="1">
    <location>
        <begin position="74"/>
        <end position="95"/>
    </location>
</feature>
<evidence type="ECO:0000313" key="3">
    <source>
        <dbReference type="Proteomes" id="UP000645462"/>
    </source>
</evidence>
<evidence type="ECO:0000313" key="2">
    <source>
        <dbReference type="EMBL" id="GGB91359.1"/>
    </source>
</evidence>